<evidence type="ECO:0000313" key="3">
    <source>
        <dbReference type="Proteomes" id="UP000253495"/>
    </source>
</evidence>
<evidence type="ECO:0000313" key="2">
    <source>
        <dbReference type="EMBL" id="RCW44665.1"/>
    </source>
</evidence>
<evidence type="ECO:0000259" key="1">
    <source>
        <dbReference type="PROSITE" id="PS51186"/>
    </source>
</evidence>
<keyword evidence="2" id="KW-0687">Ribonucleoprotein</keyword>
<dbReference type="Pfam" id="PF00583">
    <property type="entry name" value="Acetyltransf_1"/>
    <property type="match status" value="1"/>
</dbReference>
<dbReference type="RefSeq" id="WP_114452778.1">
    <property type="nucleotide sequence ID" value="NZ_QPJC01000004.1"/>
</dbReference>
<feature type="domain" description="N-acetyltransferase" evidence="1">
    <location>
        <begin position="126"/>
        <end position="259"/>
    </location>
</feature>
<proteinExistence type="predicted"/>
<accession>A0A368VSM2</accession>
<name>A0A368VSM2_9ACTN</name>
<dbReference type="SUPFAM" id="SSF55729">
    <property type="entry name" value="Acyl-CoA N-acyltransferases (Nat)"/>
    <property type="match status" value="1"/>
</dbReference>
<gene>
    <name evidence="2" type="ORF">DFQ14_104254</name>
</gene>
<dbReference type="Proteomes" id="UP000253495">
    <property type="component" value="Unassembled WGS sequence"/>
</dbReference>
<dbReference type="InterPro" id="IPR000182">
    <property type="entry name" value="GNAT_dom"/>
</dbReference>
<dbReference type="Gene3D" id="3.40.630.30">
    <property type="match status" value="1"/>
</dbReference>
<dbReference type="GO" id="GO:0016747">
    <property type="term" value="F:acyltransferase activity, transferring groups other than amino-acyl groups"/>
    <property type="evidence" value="ECO:0007669"/>
    <property type="project" value="InterPro"/>
</dbReference>
<sequence>MSASSGAGSPEMVWELQEKAARALPAEHVEHVGGWWLRHSTSCAWWAGTVLPHVDAEPEELARRVVGAERFYAGHGTAARFQISPRACPESLDTHLAERGYRRESPMSMQVAATTQVLEQAPRDSLRVRLDEEPTRAWFEVWNAVHGHADGDRRTEWNMLDRVQQPSAYVGAMLGGDVVAVGRAVADEGWAGVFGMATLPHARGQRAGRSALAALAEWAAAHDADRLYLQVECDNIPALRLYEGAGFGEVFRYHYRIAG</sequence>
<keyword evidence="3" id="KW-1185">Reference proteome</keyword>
<keyword evidence="2" id="KW-0689">Ribosomal protein</keyword>
<dbReference type="InterPro" id="IPR016181">
    <property type="entry name" value="Acyl_CoA_acyltransferase"/>
</dbReference>
<dbReference type="OrthoDB" id="5243104at2"/>
<dbReference type="PROSITE" id="PS51186">
    <property type="entry name" value="GNAT"/>
    <property type="match status" value="1"/>
</dbReference>
<reference evidence="2 3" key="1">
    <citation type="submission" date="2018-07" db="EMBL/GenBank/DDBJ databases">
        <title>Genomic Encyclopedia of Type Strains, Phase III (KMG-III): the genomes of soil and plant-associated and newly described type strains.</title>
        <authorList>
            <person name="Whitman W."/>
        </authorList>
    </citation>
    <scope>NUCLEOTIDE SEQUENCE [LARGE SCALE GENOMIC DNA]</scope>
    <source>
        <strain evidence="2 3">CECT 8575</strain>
    </source>
</reference>
<comment type="caution">
    <text evidence="2">The sequence shown here is derived from an EMBL/GenBank/DDBJ whole genome shotgun (WGS) entry which is preliminary data.</text>
</comment>
<dbReference type="AlphaFoldDB" id="A0A368VSM2"/>
<organism evidence="2 3">
    <name type="scientific">Halopolyspora algeriensis</name>
    <dbReference type="NCBI Taxonomy" id="1500506"/>
    <lineage>
        <taxon>Bacteria</taxon>
        <taxon>Bacillati</taxon>
        <taxon>Actinomycetota</taxon>
        <taxon>Actinomycetes</taxon>
        <taxon>Actinomycetes incertae sedis</taxon>
        <taxon>Halopolyspora</taxon>
    </lineage>
</organism>
<protein>
    <submittedName>
        <fullName evidence="2">Ribosomal protein S18 acetylase RimI-like enzyme</fullName>
    </submittedName>
</protein>
<dbReference type="GO" id="GO:0005840">
    <property type="term" value="C:ribosome"/>
    <property type="evidence" value="ECO:0007669"/>
    <property type="project" value="UniProtKB-KW"/>
</dbReference>
<dbReference type="EMBL" id="QPJC01000004">
    <property type="protein sequence ID" value="RCW44665.1"/>
    <property type="molecule type" value="Genomic_DNA"/>
</dbReference>